<evidence type="ECO:0000256" key="1">
    <source>
        <dbReference type="ARBA" id="ARBA00012493"/>
    </source>
</evidence>
<reference evidence="3 4" key="1">
    <citation type="submission" date="2023-02" db="EMBL/GenBank/DDBJ databases">
        <title>LHISI_Scaffold_Assembly.</title>
        <authorList>
            <person name="Stuart O.P."/>
            <person name="Cleave R."/>
            <person name="Magrath M.J.L."/>
            <person name="Mikheyev A.S."/>
        </authorList>
    </citation>
    <scope>NUCLEOTIDE SEQUENCE [LARGE SCALE GENOMIC DNA]</scope>
    <source>
        <strain evidence="3">Daus_M_001</strain>
        <tissue evidence="3">Leg muscle</tissue>
    </source>
</reference>
<dbReference type="EC" id="2.7.7.49" evidence="1"/>
<comment type="caution">
    <text evidence="3">The sequence shown here is derived from an EMBL/GenBank/DDBJ whole genome shotgun (WGS) entry which is preliminary data.</text>
</comment>
<dbReference type="SUPFAM" id="SSF53098">
    <property type="entry name" value="Ribonuclease H-like"/>
    <property type="match status" value="1"/>
</dbReference>
<proteinExistence type="predicted"/>
<dbReference type="InterPro" id="IPR036397">
    <property type="entry name" value="RNaseH_sf"/>
</dbReference>
<keyword evidence="4" id="KW-1185">Reference proteome</keyword>
<dbReference type="Proteomes" id="UP001159363">
    <property type="component" value="Chromosome 3"/>
</dbReference>
<gene>
    <name evidence="3" type="ORF">PR048_009765</name>
</gene>
<evidence type="ECO:0000313" key="4">
    <source>
        <dbReference type="Proteomes" id="UP001159363"/>
    </source>
</evidence>
<dbReference type="InterPro" id="IPR041588">
    <property type="entry name" value="Integrase_H2C2"/>
</dbReference>
<dbReference type="Gene3D" id="1.10.340.70">
    <property type="match status" value="1"/>
</dbReference>
<dbReference type="EMBL" id="JARBHB010000003">
    <property type="protein sequence ID" value="KAJ8890257.1"/>
    <property type="molecule type" value="Genomic_DNA"/>
</dbReference>
<dbReference type="PANTHER" id="PTHR37984">
    <property type="entry name" value="PROTEIN CBG26694"/>
    <property type="match status" value="1"/>
</dbReference>
<dbReference type="PANTHER" id="PTHR37984:SF15">
    <property type="entry name" value="INTEGRASE CATALYTIC DOMAIN-CONTAINING PROTEIN"/>
    <property type="match status" value="1"/>
</dbReference>
<accession>A0ABQ9I184</accession>
<dbReference type="Gene3D" id="3.30.420.10">
    <property type="entry name" value="Ribonuclease H-like superfamily/Ribonuclease H"/>
    <property type="match status" value="1"/>
</dbReference>
<name>A0ABQ9I184_9NEOP</name>
<sequence length="241" mass="27434">MLRELAVHQQQDESCRTVIEKLQVASPSDKLNIIYCLSPDNILFYHGKMKTQFKEYWKPAIPSKLVNKFVWHAHLLLHVGSSKVYEIVRRLVYWPGMQKDATKVVKSCVTCQKAKHPQEHLRGELQPILPTKPIQVVSVDIFGPLPKSKADTNFIFVIMDSFTKYMRLYALSKATAQVGKPEFVLSDKSTQFTSGLWQLELEDLSIVSTTTISVRHPQGNPVECRTKTIGSALRTYCNNAQ</sequence>
<dbReference type="InterPro" id="IPR050951">
    <property type="entry name" value="Retrovirus_Pol_polyprotein"/>
</dbReference>
<evidence type="ECO:0000259" key="2">
    <source>
        <dbReference type="Pfam" id="PF17921"/>
    </source>
</evidence>
<organism evidence="3 4">
    <name type="scientific">Dryococelus australis</name>
    <dbReference type="NCBI Taxonomy" id="614101"/>
    <lineage>
        <taxon>Eukaryota</taxon>
        <taxon>Metazoa</taxon>
        <taxon>Ecdysozoa</taxon>
        <taxon>Arthropoda</taxon>
        <taxon>Hexapoda</taxon>
        <taxon>Insecta</taxon>
        <taxon>Pterygota</taxon>
        <taxon>Neoptera</taxon>
        <taxon>Polyneoptera</taxon>
        <taxon>Phasmatodea</taxon>
        <taxon>Verophasmatodea</taxon>
        <taxon>Anareolatae</taxon>
        <taxon>Phasmatidae</taxon>
        <taxon>Eurycanthinae</taxon>
        <taxon>Dryococelus</taxon>
    </lineage>
</organism>
<protein>
    <recommendedName>
        <fullName evidence="1">RNA-directed DNA polymerase</fullName>
        <ecNumber evidence="1">2.7.7.49</ecNumber>
    </recommendedName>
</protein>
<feature type="domain" description="Integrase zinc-binding" evidence="2">
    <location>
        <begin position="61"/>
        <end position="116"/>
    </location>
</feature>
<dbReference type="InterPro" id="IPR012337">
    <property type="entry name" value="RNaseH-like_sf"/>
</dbReference>
<dbReference type="Pfam" id="PF17921">
    <property type="entry name" value="Integrase_H2C2"/>
    <property type="match status" value="1"/>
</dbReference>
<evidence type="ECO:0000313" key="3">
    <source>
        <dbReference type="EMBL" id="KAJ8890257.1"/>
    </source>
</evidence>